<keyword evidence="2" id="KW-1133">Transmembrane helix</keyword>
<comment type="caution">
    <text evidence="3">The sequence shown here is derived from an EMBL/GenBank/DDBJ whole genome shotgun (WGS) entry which is preliminary data.</text>
</comment>
<keyword evidence="1" id="KW-0175">Coiled coil</keyword>
<proteinExistence type="predicted"/>
<gene>
    <name evidence="3" type="primary">RvY_17668-1</name>
    <name evidence="3" type="synonym">RvY_17668.1</name>
    <name evidence="3" type="ORF">RvY_17668</name>
</gene>
<accession>A0A1D1W6R3</accession>
<dbReference type="AlphaFoldDB" id="A0A1D1W6R3"/>
<feature type="transmembrane region" description="Helical" evidence="2">
    <location>
        <begin position="37"/>
        <end position="60"/>
    </location>
</feature>
<evidence type="ECO:0000256" key="1">
    <source>
        <dbReference type="SAM" id="Coils"/>
    </source>
</evidence>
<evidence type="ECO:0000313" key="4">
    <source>
        <dbReference type="Proteomes" id="UP000186922"/>
    </source>
</evidence>
<evidence type="ECO:0000256" key="2">
    <source>
        <dbReference type="SAM" id="Phobius"/>
    </source>
</evidence>
<keyword evidence="2" id="KW-0472">Membrane</keyword>
<protein>
    <submittedName>
        <fullName evidence="3">Uncharacterized protein</fullName>
    </submittedName>
</protein>
<organism evidence="3 4">
    <name type="scientific">Ramazzottius varieornatus</name>
    <name type="common">Water bear</name>
    <name type="synonym">Tardigrade</name>
    <dbReference type="NCBI Taxonomy" id="947166"/>
    <lineage>
        <taxon>Eukaryota</taxon>
        <taxon>Metazoa</taxon>
        <taxon>Ecdysozoa</taxon>
        <taxon>Tardigrada</taxon>
        <taxon>Eutardigrada</taxon>
        <taxon>Parachela</taxon>
        <taxon>Hypsibioidea</taxon>
        <taxon>Ramazzottiidae</taxon>
        <taxon>Ramazzottius</taxon>
    </lineage>
</organism>
<reference evidence="3 4" key="1">
    <citation type="journal article" date="2016" name="Nat. Commun.">
        <title>Extremotolerant tardigrade genome and improved radiotolerance of human cultured cells by tardigrade-unique protein.</title>
        <authorList>
            <person name="Hashimoto T."/>
            <person name="Horikawa D.D."/>
            <person name="Saito Y."/>
            <person name="Kuwahara H."/>
            <person name="Kozuka-Hata H."/>
            <person name="Shin-I T."/>
            <person name="Minakuchi Y."/>
            <person name="Ohishi K."/>
            <person name="Motoyama A."/>
            <person name="Aizu T."/>
            <person name="Enomoto A."/>
            <person name="Kondo K."/>
            <person name="Tanaka S."/>
            <person name="Hara Y."/>
            <person name="Koshikawa S."/>
            <person name="Sagara H."/>
            <person name="Miura T."/>
            <person name="Yokobori S."/>
            <person name="Miyagawa K."/>
            <person name="Suzuki Y."/>
            <person name="Kubo T."/>
            <person name="Oyama M."/>
            <person name="Kohara Y."/>
            <person name="Fujiyama A."/>
            <person name="Arakawa K."/>
            <person name="Katayama T."/>
            <person name="Toyoda A."/>
            <person name="Kunieda T."/>
        </authorList>
    </citation>
    <scope>NUCLEOTIDE SEQUENCE [LARGE SCALE GENOMIC DNA]</scope>
    <source>
        <strain evidence="3 4">YOKOZUNA-1</strain>
    </source>
</reference>
<name>A0A1D1W6R3_RAMVA</name>
<evidence type="ECO:0000313" key="3">
    <source>
        <dbReference type="EMBL" id="GAV07888.1"/>
    </source>
</evidence>
<sequence length="168" mass="18279">MVYRINSALTGSSGKDLLSGAKDSLAHVTAAAVDHSVIVGSAVVGAAAIGLGALSASFLLDQAIPNHKNFRSPFHSPTSTFIESPEAVPEEISITRKAMTAEIRRDLHNARMEAQKTMDTLQFLKSKLEKLESENKHLNHLIEEKHNRLVSLNNERKCVDGKLAKVKV</sequence>
<keyword evidence="2" id="KW-0812">Transmembrane</keyword>
<dbReference type="EMBL" id="BDGG01000016">
    <property type="protein sequence ID" value="GAV07888.1"/>
    <property type="molecule type" value="Genomic_DNA"/>
</dbReference>
<keyword evidence="4" id="KW-1185">Reference proteome</keyword>
<feature type="coiled-coil region" evidence="1">
    <location>
        <begin position="114"/>
        <end position="155"/>
    </location>
</feature>
<dbReference type="Proteomes" id="UP000186922">
    <property type="component" value="Unassembled WGS sequence"/>
</dbReference>